<protein>
    <submittedName>
        <fullName evidence="1">Uncharacterized protein</fullName>
    </submittedName>
</protein>
<evidence type="ECO:0000313" key="2">
    <source>
        <dbReference type="Proteomes" id="UP001195914"/>
    </source>
</evidence>
<name>A0AAD9GDE3_BABDI</name>
<dbReference type="Proteomes" id="UP001195914">
    <property type="component" value="Unassembled WGS sequence"/>
</dbReference>
<dbReference type="AlphaFoldDB" id="A0AAD9GDE3"/>
<reference evidence="1" key="2">
    <citation type="submission" date="2021-05" db="EMBL/GenBank/DDBJ databases">
        <authorList>
            <person name="Pain A."/>
        </authorList>
    </citation>
    <scope>NUCLEOTIDE SEQUENCE</scope>
    <source>
        <strain evidence="1">1802A</strain>
    </source>
</reference>
<sequence length="122" mass="13386">MLKKSRSLVDSDSYTKVELQNVTESSGRLLNLASESHRGLLQAFYAFLSGSVPGFKLESIGVVDQNSIDYVCTHLYDRLPDVLGDGGLLIFRARQMESTENAVVFRGDIDGTTVDVIVNSVK</sequence>
<proteinExistence type="predicted"/>
<gene>
    <name evidence="1" type="ORF">X943_003033</name>
</gene>
<reference evidence="1" key="1">
    <citation type="journal article" date="2014" name="Nucleic Acids Res.">
        <title>The evolutionary dynamics of variant antigen genes in Babesia reveal a history of genomic innovation underlying host-parasite interaction.</title>
        <authorList>
            <person name="Jackson A.P."/>
            <person name="Otto T.D."/>
            <person name="Darby A."/>
            <person name="Ramaprasad A."/>
            <person name="Xia D."/>
            <person name="Echaide I.E."/>
            <person name="Farber M."/>
            <person name="Gahlot S."/>
            <person name="Gamble J."/>
            <person name="Gupta D."/>
            <person name="Gupta Y."/>
            <person name="Jackson L."/>
            <person name="Malandrin L."/>
            <person name="Malas T.B."/>
            <person name="Moussa E."/>
            <person name="Nair M."/>
            <person name="Reid A.J."/>
            <person name="Sanders M."/>
            <person name="Sharma J."/>
            <person name="Tracey A."/>
            <person name="Quail M.A."/>
            <person name="Weir W."/>
            <person name="Wastling J.M."/>
            <person name="Hall N."/>
            <person name="Willadsen P."/>
            <person name="Lingelbach K."/>
            <person name="Shiels B."/>
            <person name="Tait A."/>
            <person name="Berriman M."/>
            <person name="Allred D.R."/>
            <person name="Pain A."/>
        </authorList>
    </citation>
    <scope>NUCLEOTIDE SEQUENCE</scope>
    <source>
        <strain evidence="1">1802A</strain>
    </source>
</reference>
<keyword evidence="2" id="KW-1185">Reference proteome</keyword>
<comment type="caution">
    <text evidence="1">The sequence shown here is derived from an EMBL/GenBank/DDBJ whole genome shotgun (WGS) entry which is preliminary data.</text>
</comment>
<dbReference type="EMBL" id="JAHBMH010000044">
    <property type="protein sequence ID" value="KAK1936373.1"/>
    <property type="molecule type" value="Genomic_DNA"/>
</dbReference>
<evidence type="ECO:0000313" key="1">
    <source>
        <dbReference type="EMBL" id="KAK1936373.1"/>
    </source>
</evidence>
<accession>A0AAD9GDE3</accession>
<organism evidence="1 2">
    <name type="scientific">Babesia divergens</name>
    <dbReference type="NCBI Taxonomy" id="32595"/>
    <lineage>
        <taxon>Eukaryota</taxon>
        <taxon>Sar</taxon>
        <taxon>Alveolata</taxon>
        <taxon>Apicomplexa</taxon>
        <taxon>Aconoidasida</taxon>
        <taxon>Piroplasmida</taxon>
        <taxon>Babesiidae</taxon>
        <taxon>Babesia</taxon>
    </lineage>
</organism>